<dbReference type="RefSeq" id="WP_347705965.1">
    <property type="nucleotide sequence ID" value="NZ_JBDPZD010000005.1"/>
</dbReference>
<sequence>MSHTPFTVSAVRAAAVALIVSLSACSTIESMFPTDKVDYRTNARQTQGLEVPPDLSQLARDNRAQVQDGAITASALNAVRGPTPSGLQTVAAGTVAPASVGDIRIERSGSERWLHTSQTPEQVWPQVRAFWQERGLEIAKEQADIGSMETGWAENRAKLPQDIIRSTIGKLFDGLYSTGERDMYRTRVERNPSGGTDIYISHRGMQEVYTTQNRDQTAWQARPVDPQLEAEMLSRLMLKLGGRAEEVKLAAADAAPTPARPAGSLPGPDFRKRIPLSEVPEFLTLNEPFDRGWRRVALALDRHGFTIEDRDRSAGLFYLRYADPEKAGQEEPNFIMKWFGAKSVAPNRYRVSVKTDAGKTTVRILDERGQPQSNDDAKRILGLLMEDLR</sequence>
<dbReference type="Pfam" id="PF06804">
    <property type="entry name" value="Lipoprotein_18"/>
    <property type="match status" value="1"/>
</dbReference>
<evidence type="ECO:0000313" key="3">
    <source>
        <dbReference type="Proteomes" id="UP001495147"/>
    </source>
</evidence>
<evidence type="ECO:0000256" key="1">
    <source>
        <dbReference type="SAM" id="SignalP"/>
    </source>
</evidence>
<dbReference type="Proteomes" id="UP001495147">
    <property type="component" value="Unassembled WGS sequence"/>
</dbReference>
<name>A0ABV0G5V6_9BURK</name>
<comment type="caution">
    <text evidence="2">The sequence shown here is derived from an EMBL/GenBank/DDBJ whole genome shotgun (WGS) entry which is preliminary data.</text>
</comment>
<keyword evidence="3" id="KW-1185">Reference proteome</keyword>
<dbReference type="InterPro" id="IPR042268">
    <property type="entry name" value="BamC_C"/>
</dbReference>
<evidence type="ECO:0000313" key="2">
    <source>
        <dbReference type="EMBL" id="MEO3693113.1"/>
    </source>
</evidence>
<reference evidence="2 3" key="1">
    <citation type="submission" date="2024-05" db="EMBL/GenBank/DDBJ databases">
        <title>Roseateles sp. DJS-2-20 16S ribosomal RNA gene Genome sequencing and assembly.</title>
        <authorList>
            <person name="Woo H."/>
        </authorList>
    </citation>
    <scope>NUCLEOTIDE SEQUENCE [LARGE SCALE GENOMIC DNA]</scope>
    <source>
        <strain evidence="2 3">DJS-2-20</strain>
    </source>
</reference>
<proteinExistence type="predicted"/>
<protein>
    <submittedName>
        <fullName evidence="2">Outer membrane protein assembly factor BamC</fullName>
    </submittedName>
</protein>
<keyword evidence="1" id="KW-0732">Signal</keyword>
<feature type="signal peptide" evidence="1">
    <location>
        <begin position="1"/>
        <end position="26"/>
    </location>
</feature>
<dbReference type="EMBL" id="JBDPZD010000005">
    <property type="protein sequence ID" value="MEO3693113.1"/>
    <property type="molecule type" value="Genomic_DNA"/>
</dbReference>
<organism evidence="2 3">
    <name type="scientific">Roseateles paludis</name>
    <dbReference type="NCBI Taxonomy" id="3145238"/>
    <lineage>
        <taxon>Bacteria</taxon>
        <taxon>Pseudomonadati</taxon>
        <taxon>Pseudomonadota</taxon>
        <taxon>Betaproteobacteria</taxon>
        <taxon>Burkholderiales</taxon>
        <taxon>Sphaerotilaceae</taxon>
        <taxon>Roseateles</taxon>
    </lineage>
</organism>
<dbReference type="InterPro" id="IPR010653">
    <property type="entry name" value="NlpB/DapX"/>
</dbReference>
<dbReference type="Gene3D" id="3.30.310.170">
    <property type="entry name" value="Outer membrane protein assembly factor BamC"/>
    <property type="match status" value="1"/>
</dbReference>
<accession>A0ABV0G5V6</accession>
<feature type="chain" id="PRO_5045059314" evidence="1">
    <location>
        <begin position="27"/>
        <end position="389"/>
    </location>
</feature>
<gene>
    <name evidence="2" type="primary">bamC</name>
    <name evidence="2" type="ORF">ABDJ85_16705</name>
</gene>